<dbReference type="AlphaFoldDB" id="A0A1J9R7E6"/>
<proteinExistence type="predicted"/>
<dbReference type="VEuPathDB" id="FungiDB:ACJ73_00287"/>
<feature type="region of interest" description="Disordered" evidence="1">
    <location>
        <begin position="15"/>
        <end position="343"/>
    </location>
</feature>
<dbReference type="Proteomes" id="UP000242791">
    <property type="component" value="Unassembled WGS sequence"/>
</dbReference>
<feature type="compositionally biased region" description="Basic residues" evidence="1">
    <location>
        <begin position="333"/>
        <end position="343"/>
    </location>
</feature>
<comment type="caution">
    <text evidence="2">The sequence shown here is derived from an EMBL/GenBank/DDBJ whole genome shotgun (WGS) entry which is preliminary data.</text>
</comment>
<feature type="compositionally biased region" description="Basic and acidic residues" evidence="1">
    <location>
        <begin position="262"/>
        <end position="287"/>
    </location>
</feature>
<feature type="compositionally biased region" description="Low complexity" evidence="1">
    <location>
        <begin position="179"/>
        <end position="202"/>
    </location>
</feature>
<reference evidence="2 3" key="1">
    <citation type="submission" date="2015-08" db="EMBL/GenBank/DDBJ databases">
        <title>Emmonsia species relationships and genome sequence.</title>
        <authorList>
            <person name="Cuomo C.A."/>
            <person name="Schwartz I.S."/>
            <person name="Kenyon C."/>
            <person name="De Hoog G.S."/>
            <person name="Govender N.P."/>
            <person name="Botha A."/>
            <person name="Moreno L."/>
            <person name="De Vries M."/>
            <person name="Munoz J.F."/>
            <person name="Stielow J.B."/>
        </authorList>
    </citation>
    <scope>NUCLEOTIDE SEQUENCE [LARGE SCALE GENOMIC DNA]</scope>
    <source>
        <strain evidence="2 3">EI222</strain>
    </source>
</reference>
<feature type="compositionally biased region" description="Low complexity" evidence="1">
    <location>
        <begin position="86"/>
        <end position="104"/>
    </location>
</feature>
<sequence>MDVVKNVVEAAENYLWGNNEASNTPSGEEPVAGVQGKGTAADPYDAGNAPKDLALEHAKDSAVQTKNEEIGGETTHESENQGTIPSGFVPGSGSSTTPSGGQVQKAEQSKTEPDVAGKNPPAASSSGFTAATHSETTSMPTISPPVLETPATSRNPPPTGVLSQDTHSPLPLQASIAQGSSGKGSSKGSEQQIAVAGAAAAARNVQPPAGTSHISAPQKPNAASARGKPRAQNPPPEEHHVFSTGYAAEGGDFDAAQPGAGKEADRLLAEHHQEVSHGKKGPGKESNARSQQSKPPSAPQHEKNAGSGGSSDQHKTPSQHHSIPHPSLSHLKEKMHKGGKHHS</sequence>
<evidence type="ECO:0000313" key="3">
    <source>
        <dbReference type="Proteomes" id="UP000242791"/>
    </source>
</evidence>
<accession>A0A1J9R7E6</accession>
<protein>
    <submittedName>
        <fullName evidence="2">Uncharacterized protein</fullName>
    </submittedName>
</protein>
<name>A0A1J9R7E6_9EURO</name>
<gene>
    <name evidence="2" type="ORF">ACJ73_00287</name>
</gene>
<feature type="compositionally biased region" description="Polar residues" evidence="1">
    <location>
        <begin position="122"/>
        <end position="141"/>
    </location>
</feature>
<feature type="compositionally biased region" description="Low complexity" evidence="1">
    <location>
        <begin position="319"/>
        <end position="329"/>
    </location>
</feature>
<keyword evidence="3" id="KW-1185">Reference proteome</keyword>
<organism evidence="2 3">
    <name type="scientific">Blastomyces percursus</name>
    <dbReference type="NCBI Taxonomy" id="1658174"/>
    <lineage>
        <taxon>Eukaryota</taxon>
        <taxon>Fungi</taxon>
        <taxon>Dikarya</taxon>
        <taxon>Ascomycota</taxon>
        <taxon>Pezizomycotina</taxon>
        <taxon>Eurotiomycetes</taxon>
        <taxon>Eurotiomycetidae</taxon>
        <taxon>Onygenales</taxon>
        <taxon>Ajellomycetaceae</taxon>
        <taxon>Blastomyces</taxon>
    </lineage>
</organism>
<feature type="compositionally biased region" description="Basic and acidic residues" evidence="1">
    <location>
        <begin position="53"/>
        <end position="79"/>
    </location>
</feature>
<evidence type="ECO:0000256" key="1">
    <source>
        <dbReference type="SAM" id="MobiDB-lite"/>
    </source>
</evidence>
<dbReference type="OrthoDB" id="5388207at2759"/>
<dbReference type="STRING" id="1658174.A0A1J9R7E6"/>
<dbReference type="EMBL" id="LGTZ01000018">
    <property type="protein sequence ID" value="OJD28315.1"/>
    <property type="molecule type" value="Genomic_DNA"/>
</dbReference>
<evidence type="ECO:0000313" key="2">
    <source>
        <dbReference type="EMBL" id="OJD28315.1"/>
    </source>
</evidence>